<evidence type="ECO:0000256" key="6">
    <source>
        <dbReference type="SAM" id="Coils"/>
    </source>
</evidence>
<keyword evidence="6" id="KW-0175">Coiled coil</keyword>
<evidence type="ECO:0000256" key="2">
    <source>
        <dbReference type="ARBA" id="ARBA00022670"/>
    </source>
</evidence>
<dbReference type="PANTHER" id="PTHR32060:SF22">
    <property type="entry name" value="CARBOXYL-TERMINAL-PROCESSING PEPTIDASE 3, CHLOROPLASTIC"/>
    <property type="match status" value="1"/>
</dbReference>
<organism evidence="9 10">
    <name type="scientific">Aliiglaciecola litoralis</name>
    <dbReference type="NCBI Taxonomy" id="582857"/>
    <lineage>
        <taxon>Bacteria</taxon>
        <taxon>Pseudomonadati</taxon>
        <taxon>Pseudomonadota</taxon>
        <taxon>Gammaproteobacteria</taxon>
        <taxon>Alteromonadales</taxon>
        <taxon>Alteromonadaceae</taxon>
        <taxon>Aliiglaciecola</taxon>
    </lineage>
</organism>
<gene>
    <name evidence="9" type="primary">prc</name>
    <name evidence="9" type="ORF">GCM10009114_00770</name>
</gene>
<dbReference type="NCBIfam" id="TIGR00225">
    <property type="entry name" value="prc"/>
    <property type="match status" value="1"/>
</dbReference>
<keyword evidence="10" id="KW-1185">Reference proteome</keyword>
<evidence type="ECO:0000256" key="1">
    <source>
        <dbReference type="ARBA" id="ARBA00009179"/>
    </source>
</evidence>
<dbReference type="InterPro" id="IPR004447">
    <property type="entry name" value="Peptidase_S41A"/>
</dbReference>
<dbReference type="Gene3D" id="3.30.750.44">
    <property type="match status" value="1"/>
</dbReference>
<feature type="coiled-coil region" evidence="6">
    <location>
        <begin position="609"/>
        <end position="636"/>
    </location>
</feature>
<name>A0ABN1LC16_9ALTE</name>
<dbReference type="InterPro" id="IPR005151">
    <property type="entry name" value="Tail-specific_protease"/>
</dbReference>
<dbReference type="SMART" id="SM00245">
    <property type="entry name" value="TSPc"/>
    <property type="match status" value="1"/>
</dbReference>
<protein>
    <submittedName>
        <fullName evidence="9">Carboxy terminal-processing peptidase</fullName>
    </submittedName>
</protein>
<dbReference type="InterPro" id="IPR040573">
    <property type="entry name" value="TSP_N"/>
</dbReference>
<comment type="caution">
    <text evidence="9">The sequence shown here is derived from an EMBL/GenBank/DDBJ whole genome shotgun (WGS) entry which is preliminary data.</text>
</comment>
<evidence type="ECO:0000256" key="7">
    <source>
        <dbReference type="SAM" id="SignalP"/>
    </source>
</evidence>
<keyword evidence="2 5" id="KW-0645">Protease</keyword>
<reference evidence="9 10" key="1">
    <citation type="journal article" date="2019" name="Int. J. Syst. Evol. Microbiol.">
        <title>The Global Catalogue of Microorganisms (GCM) 10K type strain sequencing project: providing services to taxonomists for standard genome sequencing and annotation.</title>
        <authorList>
            <consortium name="The Broad Institute Genomics Platform"/>
            <consortium name="The Broad Institute Genome Sequencing Center for Infectious Disease"/>
            <person name="Wu L."/>
            <person name="Ma J."/>
        </authorList>
    </citation>
    <scope>NUCLEOTIDE SEQUENCE [LARGE SCALE GENOMIC DNA]</scope>
    <source>
        <strain evidence="9 10">JCM 15896</strain>
    </source>
</reference>
<evidence type="ECO:0000313" key="10">
    <source>
        <dbReference type="Proteomes" id="UP001500359"/>
    </source>
</evidence>
<dbReference type="Pfam" id="PF11818">
    <property type="entry name" value="DUF3340"/>
    <property type="match status" value="1"/>
</dbReference>
<evidence type="ECO:0000259" key="8">
    <source>
        <dbReference type="PROSITE" id="PS50106"/>
    </source>
</evidence>
<keyword evidence="3 5" id="KW-0378">Hydrolase</keyword>
<feature type="domain" description="PDZ" evidence="8">
    <location>
        <begin position="239"/>
        <end position="315"/>
    </location>
</feature>
<keyword evidence="4 5" id="KW-0720">Serine protease</keyword>
<dbReference type="Gene3D" id="2.30.42.10">
    <property type="match status" value="1"/>
</dbReference>
<dbReference type="NCBIfam" id="NF008388">
    <property type="entry name" value="PRK11186.1"/>
    <property type="match status" value="1"/>
</dbReference>
<dbReference type="RefSeq" id="WP_343855580.1">
    <property type="nucleotide sequence ID" value="NZ_BAAAFD010000001.1"/>
</dbReference>
<dbReference type="EMBL" id="BAAAFD010000001">
    <property type="protein sequence ID" value="GAA0851992.1"/>
    <property type="molecule type" value="Genomic_DNA"/>
</dbReference>
<dbReference type="Gene3D" id="3.90.226.10">
    <property type="entry name" value="2-enoyl-CoA Hydratase, Chain A, domain 1"/>
    <property type="match status" value="1"/>
</dbReference>
<comment type="similarity">
    <text evidence="1 5">Belongs to the peptidase S41A family.</text>
</comment>
<feature type="signal peptide" evidence="7">
    <location>
        <begin position="1"/>
        <end position="22"/>
    </location>
</feature>
<dbReference type="InterPro" id="IPR020992">
    <property type="entry name" value="Tail_Prtase_C"/>
</dbReference>
<evidence type="ECO:0000256" key="5">
    <source>
        <dbReference type="RuleBase" id="RU004404"/>
    </source>
</evidence>
<dbReference type="SMART" id="SM00228">
    <property type="entry name" value="PDZ"/>
    <property type="match status" value="1"/>
</dbReference>
<dbReference type="CDD" id="cd06782">
    <property type="entry name" value="cpPDZ_CPP-like"/>
    <property type="match status" value="1"/>
</dbReference>
<proteinExistence type="inferred from homology"/>
<sequence>MNKFVRASIYSALFCVSAGALAVNSTVVDVELPALEQESQHSASAKRISSHLLRSHYKPIKINDDLSAKTFDRYLRTLDYNRNFFLKSDIEALEKYRLNFDEAIGQGNLSDAYDIYTLNLKRRLERFNYAISLLDTEFDFEKKGDVLEYDREDAQWPTNLNELNELWRQRVKYDALNLKLAGKEPEKIKELLQKRYERAIKRLTQTKSEDVFQTVMHSFARSVDAHTSYLSPRGTERFDMEMNLSFEGIGAVLQSEDDFTVIRSIVPGGPAELSKKIKPEDKIVGVAQDNEEFIDIIGWRLDEVVELIKGPKGSVVRLQVLKGVSESNVPEVVKLTRDKIKLEDRAAKSDTYVPETGPFQGEKLGVITIPSFYNNLHADVKKELVKLKEQNVRGVVVDLRGNGGGSLTEATLLSGLFIDRGPVVQIHDASGRTRTEKDTDGVTYYDGPLTVLVDRYSASASEIFAAAMQDYGRAVVLGEQTFGKGTVQRHRPLKRIYDLYSNPLGSIQYTIAKFYRINGGSTQHKGVVPDIQFPTAIDPEEWGESQEENALPWDSIDKVNYSVVGDATSSLNQIQQSHFARIQKNPEFAYIFEDIERYKREKDKKTISLVESERLKEKEQQDALRLKRANERLERAGLAKVEKLDDLPEELDNIDPFLDEAANITFELASTGMYASNAPAATAN</sequence>
<dbReference type="PROSITE" id="PS50106">
    <property type="entry name" value="PDZ"/>
    <property type="match status" value="1"/>
</dbReference>
<evidence type="ECO:0000256" key="3">
    <source>
        <dbReference type="ARBA" id="ARBA00022801"/>
    </source>
</evidence>
<dbReference type="CDD" id="cd07560">
    <property type="entry name" value="Peptidase_S41_CPP"/>
    <property type="match status" value="1"/>
</dbReference>
<dbReference type="PANTHER" id="PTHR32060">
    <property type="entry name" value="TAIL-SPECIFIC PROTEASE"/>
    <property type="match status" value="1"/>
</dbReference>
<dbReference type="Proteomes" id="UP001500359">
    <property type="component" value="Unassembled WGS sequence"/>
</dbReference>
<dbReference type="InterPro" id="IPR001478">
    <property type="entry name" value="PDZ"/>
</dbReference>
<evidence type="ECO:0000313" key="9">
    <source>
        <dbReference type="EMBL" id="GAA0851992.1"/>
    </source>
</evidence>
<accession>A0ABN1LC16</accession>
<feature type="chain" id="PRO_5045711566" evidence="7">
    <location>
        <begin position="23"/>
        <end position="684"/>
    </location>
</feature>
<dbReference type="SUPFAM" id="SSF52096">
    <property type="entry name" value="ClpP/crotonase"/>
    <property type="match status" value="1"/>
</dbReference>
<dbReference type="InterPro" id="IPR036034">
    <property type="entry name" value="PDZ_sf"/>
</dbReference>
<keyword evidence="7" id="KW-0732">Signal</keyword>
<dbReference type="Pfam" id="PF00595">
    <property type="entry name" value="PDZ"/>
    <property type="match status" value="1"/>
</dbReference>
<dbReference type="Pfam" id="PF03572">
    <property type="entry name" value="Peptidase_S41"/>
    <property type="match status" value="1"/>
</dbReference>
<dbReference type="InterPro" id="IPR029045">
    <property type="entry name" value="ClpP/crotonase-like_dom_sf"/>
</dbReference>
<dbReference type="Pfam" id="PF17804">
    <property type="entry name" value="TSP_NTD"/>
    <property type="match status" value="1"/>
</dbReference>
<evidence type="ECO:0000256" key="4">
    <source>
        <dbReference type="ARBA" id="ARBA00022825"/>
    </source>
</evidence>
<dbReference type="SUPFAM" id="SSF50156">
    <property type="entry name" value="PDZ domain-like"/>
    <property type="match status" value="1"/>
</dbReference>